<feature type="transmembrane region" description="Helical" evidence="6">
    <location>
        <begin position="214"/>
        <end position="235"/>
    </location>
</feature>
<keyword evidence="5 6" id="KW-0472">Membrane</keyword>
<protein>
    <submittedName>
        <fullName evidence="8">Drug/metabolite transporter (DMT)-like permease</fullName>
    </submittedName>
</protein>
<name>A0A7W8HNH3_9HYPH</name>
<dbReference type="AlphaFoldDB" id="A0A7W8HNH3"/>
<sequence>MQSSLRPMKSTPLGYLFTFTAFSVFAIQDGLSKHLGETHSPVQVAMVRYWAFVAFALFLAMRSSGGLRVAVNTKRPFLQILRGLILFSQILISIVAFTQVGLAQSQAIFAAGPIFVALLSMPILGEKVGWRRWTAILFGLVGVVIMLSPSSDGFNSYIWLPLICAVLGAIYGIATRLVSRDDQPSTSFFYLAIVGFIGSNLLGPFFWTPFTPEGWALMIGLCCTGIIGHLSLIKAYENLDAVIVQPISYWQLVLGAMIAVTVFGEVLRWNTVVGAVIVVGAGLFTVWREWVVSRRARRAEEVGRV</sequence>
<evidence type="ECO:0000256" key="1">
    <source>
        <dbReference type="ARBA" id="ARBA00004141"/>
    </source>
</evidence>
<comment type="caution">
    <text evidence="8">The sequence shown here is derived from an EMBL/GenBank/DDBJ whole genome shotgun (WGS) entry which is preliminary data.</text>
</comment>
<feature type="transmembrane region" description="Helical" evidence="6">
    <location>
        <begin position="107"/>
        <end position="125"/>
    </location>
</feature>
<evidence type="ECO:0000256" key="5">
    <source>
        <dbReference type="ARBA" id="ARBA00023136"/>
    </source>
</evidence>
<organism evidence="8 9">
    <name type="scientific">Rhizobium rosettiformans</name>
    <dbReference type="NCBI Taxonomy" id="1368430"/>
    <lineage>
        <taxon>Bacteria</taxon>
        <taxon>Pseudomonadati</taxon>
        <taxon>Pseudomonadota</taxon>
        <taxon>Alphaproteobacteria</taxon>
        <taxon>Hyphomicrobiales</taxon>
        <taxon>Rhizobiaceae</taxon>
        <taxon>Rhizobium/Agrobacterium group</taxon>
        <taxon>Rhizobium</taxon>
    </lineage>
</organism>
<dbReference type="InterPro" id="IPR037185">
    <property type="entry name" value="EmrE-like"/>
</dbReference>
<feature type="transmembrane region" description="Helical" evidence="6">
    <location>
        <begin position="247"/>
        <end position="263"/>
    </location>
</feature>
<dbReference type="Pfam" id="PF00892">
    <property type="entry name" value="EamA"/>
    <property type="match status" value="2"/>
</dbReference>
<evidence type="ECO:0000256" key="3">
    <source>
        <dbReference type="ARBA" id="ARBA00022692"/>
    </source>
</evidence>
<keyword evidence="4 6" id="KW-1133">Transmembrane helix</keyword>
<feature type="transmembrane region" description="Helical" evidence="6">
    <location>
        <begin position="42"/>
        <end position="60"/>
    </location>
</feature>
<feature type="domain" description="EamA" evidence="7">
    <location>
        <begin position="13"/>
        <end position="147"/>
    </location>
</feature>
<feature type="domain" description="EamA" evidence="7">
    <location>
        <begin position="158"/>
        <end position="285"/>
    </location>
</feature>
<evidence type="ECO:0000313" key="9">
    <source>
        <dbReference type="Proteomes" id="UP000550895"/>
    </source>
</evidence>
<dbReference type="GO" id="GO:0016020">
    <property type="term" value="C:membrane"/>
    <property type="evidence" value="ECO:0007669"/>
    <property type="project" value="UniProtKB-SubCell"/>
</dbReference>
<accession>A0A7W8HNH3</accession>
<dbReference type="Gene3D" id="1.10.3730.20">
    <property type="match status" value="1"/>
</dbReference>
<evidence type="ECO:0000256" key="4">
    <source>
        <dbReference type="ARBA" id="ARBA00022989"/>
    </source>
</evidence>
<comment type="similarity">
    <text evidence="2">Belongs to the drug/metabolite transporter (DMT) superfamily. 10 TMS drug/metabolite exporter (DME) (TC 2.A.7.3) family.</text>
</comment>
<evidence type="ECO:0000313" key="8">
    <source>
        <dbReference type="EMBL" id="MBB5275092.1"/>
    </source>
</evidence>
<feature type="transmembrane region" description="Helical" evidence="6">
    <location>
        <begin position="156"/>
        <end position="175"/>
    </location>
</feature>
<evidence type="ECO:0000259" key="7">
    <source>
        <dbReference type="Pfam" id="PF00892"/>
    </source>
</evidence>
<gene>
    <name evidence="8" type="ORF">HNR26_001136</name>
</gene>
<keyword evidence="3 6" id="KW-0812">Transmembrane</keyword>
<dbReference type="Proteomes" id="UP000550895">
    <property type="component" value="Unassembled WGS sequence"/>
</dbReference>
<proteinExistence type="inferred from homology"/>
<dbReference type="SUPFAM" id="SSF103481">
    <property type="entry name" value="Multidrug resistance efflux transporter EmrE"/>
    <property type="match status" value="2"/>
</dbReference>
<dbReference type="PANTHER" id="PTHR22911">
    <property type="entry name" value="ACYL-MALONYL CONDENSING ENZYME-RELATED"/>
    <property type="match status" value="1"/>
</dbReference>
<feature type="transmembrane region" description="Helical" evidence="6">
    <location>
        <begin position="80"/>
        <end position="101"/>
    </location>
</feature>
<dbReference type="PANTHER" id="PTHR22911:SF6">
    <property type="entry name" value="SOLUTE CARRIER FAMILY 35 MEMBER G1"/>
    <property type="match status" value="1"/>
</dbReference>
<comment type="subcellular location">
    <subcellularLocation>
        <location evidence="1">Membrane</location>
        <topology evidence="1">Multi-pass membrane protein</topology>
    </subcellularLocation>
</comment>
<dbReference type="InterPro" id="IPR000620">
    <property type="entry name" value="EamA_dom"/>
</dbReference>
<keyword evidence="9" id="KW-1185">Reference proteome</keyword>
<feature type="transmembrane region" description="Helical" evidence="6">
    <location>
        <begin position="132"/>
        <end position="150"/>
    </location>
</feature>
<evidence type="ECO:0000256" key="2">
    <source>
        <dbReference type="ARBA" id="ARBA00009853"/>
    </source>
</evidence>
<evidence type="ECO:0000256" key="6">
    <source>
        <dbReference type="SAM" id="Phobius"/>
    </source>
</evidence>
<dbReference type="EMBL" id="JACHGA010000002">
    <property type="protein sequence ID" value="MBB5275092.1"/>
    <property type="molecule type" value="Genomic_DNA"/>
</dbReference>
<feature type="transmembrane region" description="Helical" evidence="6">
    <location>
        <begin position="187"/>
        <end position="208"/>
    </location>
</feature>
<feature type="transmembrane region" description="Helical" evidence="6">
    <location>
        <begin position="269"/>
        <end position="287"/>
    </location>
</feature>
<reference evidence="8 9" key="1">
    <citation type="submission" date="2020-08" db="EMBL/GenBank/DDBJ databases">
        <title>Genomic Encyclopedia of Type Strains, Phase IV (KMG-IV): sequencing the most valuable type-strain genomes for metagenomic binning, comparative biology and taxonomic classification.</title>
        <authorList>
            <person name="Goeker M."/>
        </authorList>
    </citation>
    <scope>NUCLEOTIDE SEQUENCE [LARGE SCALE GENOMIC DNA]</scope>
    <source>
        <strain evidence="8 9">DSM 26376</strain>
    </source>
</reference>